<evidence type="ECO:0000256" key="14">
    <source>
        <dbReference type="ARBA" id="ARBA00030544"/>
    </source>
</evidence>
<dbReference type="EC" id="2.7.1.161" evidence="4 17"/>
<accession>A0A133V0M1</accession>
<comment type="similarity">
    <text evidence="3 17">Belongs to the archaeal riboflavin kinase family.</text>
</comment>
<keyword evidence="8 17" id="KW-0808">Transferase</keyword>
<dbReference type="InterPro" id="IPR036388">
    <property type="entry name" value="WH-like_DNA-bd_sf"/>
</dbReference>
<feature type="binding site" evidence="17">
    <location>
        <position position="192"/>
    </location>
    <ligand>
        <name>FMN</name>
        <dbReference type="ChEBI" id="CHEBI:58210"/>
    </ligand>
</feature>
<keyword evidence="10 17" id="KW-0547">Nucleotide-binding</keyword>
<dbReference type="Proteomes" id="UP000070520">
    <property type="component" value="Unassembled WGS sequence"/>
</dbReference>
<feature type="binding site" evidence="17">
    <location>
        <position position="128"/>
    </location>
    <ligand>
        <name>Mg(2+)</name>
        <dbReference type="ChEBI" id="CHEBI:18420"/>
    </ligand>
</feature>
<organism evidence="20 21">
    <name type="scientific">candidate division MSBL1 archaeon SCGC-AAA261C02</name>
    <dbReference type="NCBI Taxonomy" id="1698272"/>
    <lineage>
        <taxon>Archaea</taxon>
        <taxon>Methanobacteriati</taxon>
        <taxon>Methanobacteriota</taxon>
        <taxon>candidate division MSBL1</taxon>
    </lineage>
</organism>
<comment type="caution">
    <text evidence="20">The sequence shown here is derived from an EMBL/GenBank/DDBJ whole genome shotgun (WGS) entry which is preliminary data.</text>
</comment>
<evidence type="ECO:0000256" key="9">
    <source>
        <dbReference type="ARBA" id="ARBA00022723"/>
    </source>
</evidence>
<comment type="pathway">
    <text evidence="2 17">Cofactor biosynthesis; FMN biosynthesis; FMN from riboflavin (CTP route): step 1/1.</text>
</comment>
<dbReference type="SUPFAM" id="SSF82114">
    <property type="entry name" value="Riboflavin kinase-like"/>
    <property type="match status" value="1"/>
</dbReference>
<evidence type="ECO:0000256" key="5">
    <source>
        <dbReference type="ARBA" id="ARBA00017394"/>
    </source>
</evidence>
<evidence type="ECO:0000256" key="4">
    <source>
        <dbReference type="ARBA" id="ARBA00011987"/>
    </source>
</evidence>
<evidence type="ECO:0000313" key="20">
    <source>
        <dbReference type="EMBL" id="KXA99988.1"/>
    </source>
</evidence>
<evidence type="ECO:0000256" key="1">
    <source>
        <dbReference type="ARBA" id="ARBA00003072"/>
    </source>
</evidence>
<evidence type="ECO:0000256" key="16">
    <source>
        <dbReference type="ARBA" id="ARBA00047857"/>
    </source>
</evidence>
<dbReference type="InterPro" id="IPR023465">
    <property type="entry name" value="Riboflavin_kinase_dom_sf"/>
</dbReference>
<keyword evidence="11 17" id="KW-0418">Kinase</keyword>
<evidence type="ECO:0000259" key="19">
    <source>
        <dbReference type="Pfam" id="PF13545"/>
    </source>
</evidence>
<dbReference type="InterPro" id="IPR012318">
    <property type="entry name" value="HTH_CRP"/>
</dbReference>
<dbReference type="GO" id="GO:0008531">
    <property type="term" value="F:riboflavin kinase activity"/>
    <property type="evidence" value="ECO:0007669"/>
    <property type="project" value="InterPro"/>
</dbReference>
<evidence type="ECO:0000256" key="13">
    <source>
        <dbReference type="ARBA" id="ARBA00029789"/>
    </source>
</evidence>
<dbReference type="UniPathway" id="UPA00276">
    <property type="reaction ID" value="UER00929"/>
</dbReference>
<feature type="domain" description="Riboflavin kinase" evidence="18">
    <location>
        <begin position="96"/>
        <end position="215"/>
    </location>
</feature>
<evidence type="ECO:0000259" key="18">
    <source>
        <dbReference type="Pfam" id="PF01982"/>
    </source>
</evidence>
<name>A0A133V0M1_9EURY</name>
<reference evidence="20 21" key="1">
    <citation type="journal article" date="2016" name="Sci. Rep.">
        <title>Metabolic traits of an uncultured archaeal lineage -MSBL1- from brine pools of the Red Sea.</title>
        <authorList>
            <person name="Mwirichia R."/>
            <person name="Alam I."/>
            <person name="Rashid M."/>
            <person name="Vinu M."/>
            <person name="Ba-Alawi W."/>
            <person name="Anthony Kamau A."/>
            <person name="Kamanda Ngugi D."/>
            <person name="Goker M."/>
            <person name="Klenk H.P."/>
            <person name="Bajic V."/>
            <person name="Stingl U."/>
        </authorList>
    </citation>
    <scope>NUCLEOTIDE SEQUENCE [LARGE SCALE GENOMIC DNA]</scope>
    <source>
        <strain evidence="20">SCGC-AAA261C02</strain>
    </source>
</reference>
<proteinExistence type="inferred from homology"/>
<evidence type="ECO:0000256" key="2">
    <source>
        <dbReference type="ARBA" id="ARBA00005219"/>
    </source>
</evidence>
<evidence type="ECO:0000256" key="10">
    <source>
        <dbReference type="ARBA" id="ARBA00022741"/>
    </source>
</evidence>
<dbReference type="GO" id="GO:0000287">
    <property type="term" value="F:magnesium ion binding"/>
    <property type="evidence" value="ECO:0007669"/>
    <property type="project" value="UniProtKB-UniRule"/>
</dbReference>
<keyword evidence="9 17" id="KW-0479">Metal-binding</keyword>
<dbReference type="GO" id="GO:0009231">
    <property type="term" value="P:riboflavin biosynthetic process"/>
    <property type="evidence" value="ECO:0007669"/>
    <property type="project" value="InterPro"/>
</dbReference>
<feature type="binding site" evidence="17">
    <location>
        <begin position="99"/>
        <end position="104"/>
    </location>
    <ligand>
        <name>CDP</name>
        <dbReference type="ChEBI" id="CHEBI:58069"/>
    </ligand>
</feature>
<dbReference type="GO" id="GO:0003700">
    <property type="term" value="F:DNA-binding transcription factor activity"/>
    <property type="evidence" value="ECO:0007669"/>
    <property type="project" value="InterPro"/>
</dbReference>
<evidence type="ECO:0000313" key="21">
    <source>
        <dbReference type="Proteomes" id="UP000070520"/>
    </source>
</evidence>
<dbReference type="Gene3D" id="1.10.10.10">
    <property type="entry name" value="Winged helix-like DNA-binding domain superfamily/Winged helix DNA-binding domain"/>
    <property type="match status" value="1"/>
</dbReference>
<evidence type="ECO:0000256" key="6">
    <source>
        <dbReference type="ARBA" id="ARBA00022630"/>
    </source>
</evidence>
<dbReference type="InterPro" id="IPR023602">
    <property type="entry name" value="Riboflavin_kinase_CTP-dep"/>
</dbReference>
<evidence type="ECO:0000256" key="8">
    <source>
        <dbReference type="ARBA" id="ARBA00022679"/>
    </source>
</evidence>
<feature type="domain" description="HTH crp-type" evidence="19">
    <location>
        <begin position="5"/>
        <end position="56"/>
    </location>
</feature>
<dbReference type="EMBL" id="LHXW01000017">
    <property type="protein sequence ID" value="KXA99988.1"/>
    <property type="molecule type" value="Genomic_DNA"/>
</dbReference>
<evidence type="ECO:0000256" key="11">
    <source>
        <dbReference type="ARBA" id="ARBA00022777"/>
    </source>
</evidence>
<feature type="binding site" evidence="17">
    <location>
        <begin position="197"/>
        <end position="200"/>
    </location>
    <ligand>
        <name>CDP</name>
        <dbReference type="ChEBI" id="CHEBI:58069"/>
    </ligand>
</feature>
<comment type="catalytic activity">
    <reaction evidence="16 17">
        <text>riboflavin + CTP = CDP + FMN + H(+)</text>
        <dbReference type="Rhea" id="RHEA:25021"/>
        <dbReference type="ChEBI" id="CHEBI:15378"/>
        <dbReference type="ChEBI" id="CHEBI:37563"/>
        <dbReference type="ChEBI" id="CHEBI:57986"/>
        <dbReference type="ChEBI" id="CHEBI:58069"/>
        <dbReference type="ChEBI" id="CHEBI:58210"/>
        <dbReference type="EC" id="2.7.1.161"/>
    </reaction>
</comment>
<dbReference type="GO" id="GO:0000166">
    <property type="term" value="F:nucleotide binding"/>
    <property type="evidence" value="ECO:0007669"/>
    <property type="project" value="UniProtKB-UniRule"/>
</dbReference>
<evidence type="ECO:0000256" key="15">
    <source>
        <dbReference type="ARBA" id="ARBA00033116"/>
    </source>
</evidence>
<feature type="binding site" evidence="17">
    <location>
        <position position="185"/>
    </location>
    <ligand>
        <name>FMN</name>
        <dbReference type="ChEBI" id="CHEBI:58210"/>
    </ligand>
</feature>
<dbReference type="AlphaFoldDB" id="A0A133V0M1"/>
<keyword evidence="7 17" id="KW-0288">FMN</keyword>
<sequence length="217" mass="24397">MRRLSILLELARLGAHSEPCQITSKELGEKIGCSQQTAARWLKKLSEEGLIDQDVGSRGQTVSLTSEGIDVLRSLRKDLNEVLGEVPQSLKLTGRIVSGLGEGSYYVDKEEYKKQFQEKLGFNPYPGTLDIKLDRKSLRIKERLHSTQSKRIEGFSTQKRRFGGGKCFSARVGDMEAGIILPDRTHHKKIIEVIAPEKLRDKFSLEDGDEITVEVEI</sequence>
<dbReference type="Pfam" id="PF01982">
    <property type="entry name" value="CTP-dep_RFKase"/>
    <property type="match status" value="1"/>
</dbReference>
<dbReference type="InterPro" id="IPR036390">
    <property type="entry name" value="WH_DNA-bd_sf"/>
</dbReference>
<protein>
    <recommendedName>
        <fullName evidence="5 17">Riboflavin kinase</fullName>
        <shortName evidence="17">RFK</shortName>
        <ecNumber evidence="4 17">2.7.1.161</ecNumber>
    </recommendedName>
    <alternativeName>
        <fullName evidence="14 17">CTP-dependent riboflavin kinase</fullName>
    </alternativeName>
    <alternativeName>
        <fullName evidence="15 17">CTP:riboflavin 5'-phosphotransferase</fullName>
    </alternativeName>
    <alternativeName>
        <fullName evidence="13 17">Flavokinase</fullName>
    </alternativeName>
</protein>
<dbReference type="Pfam" id="PF13545">
    <property type="entry name" value="HTH_Crp_2"/>
    <property type="match status" value="1"/>
</dbReference>
<dbReference type="PANTHER" id="PTHR40706">
    <property type="entry name" value="RIBOFLAVIN KINASE"/>
    <property type="match status" value="1"/>
</dbReference>
<dbReference type="PANTHER" id="PTHR40706:SF1">
    <property type="entry name" value="RIBOFLAVIN KINASE"/>
    <property type="match status" value="1"/>
</dbReference>
<comment type="cofactor">
    <cofactor evidence="17">
        <name>Mg(2+)</name>
        <dbReference type="ChEBI" id="CHEBI:18420"/>
    </cofactor>
    <text evidence="17">Binds 1 Mg(2+) ion per subunit.</text>
</comment>
<evidence type="ECO:0000256" key="17">
    <source>
        <dbReference type="HAMAP-Rule" id="MF_01285"/>
    </source>
</evidence>
<evidence type="ECO:0000256" key="3">
    <source>
        <dbReference type="ARBA" id="ARBA00006428"/>
    </source>
</evidence>
<keyword evidence="21" id="KW-1185">Reference proteome</keyword>
<comment type="function">
    <text evidence="1 17">Catalyzes the CTP-dependent phosphorylation of riboflavin (vitamin B2) to form flavin mononucleotide (FMN).</text>
</comment>
<gene>
    <name evidence="17" type="primary">ribK</name>
    <name evidence="20" type="ORF">AKJ42_02060</name>
</gene>
<dbReference type="Gene3D" id="2.40.30.30">
    <property type="entry name" value="Riboflavin kinase-like"/>
    <property type="match status" value="1"/>
</dbReference>
<evidence type="ECO:0000256" key="12">
    <source>
        <dbReference type="ARBA" id="ARBA00022842"/>
    </source>
</evidence>
<comment type="caution">
    <text evidence="17">Lacks conserved residue(s) required for the propagation of feature annotation.</text>
</comment>
<keyword evidence="6 17" id="KW-0285">Flavoprotein</keyword>
<dbReference type="GO" id="GO:0009398">
    <property type="term" value="P:FMN biosynthetic process"/>
    <property type="evidence" value="ECO:0007669"/>
    <property type="project" value="UniProtKB-UniRule"/>
</dbReference>
<dbReference type="InterPro" id="IPR039063">
    <property type="entry name" value="RibK_CTP-dep"/>
</dbReference>
<dbReference type="SUPFAM" id="SSF46785">
    <property type="entry name" value="Winged helix' DNA-binding domain"/>
    <property type="match status" value="1"/>
</dbReference>
<keyword evidence="12 17" id="KW-0460">Magnesium</keyword>
<dbReference type="HAMAP" id="MF_01285">
    <property type="entry name" value="Riboflavin_kinase"/>
    <property type="match status" value="1"/>
</dbReference>
<dbReference type="InterPro" id="IPR023470">
    <property type="entry name" value="Riboflavin_kinase_archaeal"/>
</dbReference>
<evidence type="ECO:0000256" key="7">
    <source>
        <dbReference type="ARBA" id="ARBA00022643"/>
    </source>
</evidence>